<proteinExistence type="predicted"/>
<dbReference type="EMBL" id="BK015573">
    <property type="protein sequence ID" value="DAE13983.1"/>
    <property type="molecule type" value="Genomic_DNA"/>
</dbReference>
<reference evidence="1" key="1">
    <citation type="journal article" date="2021" name="Proc. Natl. Acad. Sci. U.S.A.">
        <title>A Catalog of Tens of Thousands of Viruses from Human Metagenomes Reveals Hidden Associations with Chronic Diseases.</title>
        <authorList>
            <person name="Tisza M.J."/>
            <person name="Buck C.B."/>
        </authorList>
    </citation>
    <scope>NUCLEOTIDE SEQUENCE</scope>
    <source>
        <strain evidence="1">Ctxrg1</strain>
    </source>
</reference>
<accession>A0A8S5Q3Q9</accession>
<evidence type="ECO:0000313" key="1">
    <source>
        <dbReference type="EMBL" id="DAE13983.1"/>
    </source>
</evidence>
<organism evidence="1">
    <name type="scientific">Siphoviridae sp. ctxrg1</name>
    <dbReference type="NCBI Taxonomy" id="2825741"/>
    <lineage>
        <taxon>Viruses</taxon>
        <taxon>Duplodnaviria</taxon>
        <taxon>Heunggongvirae</taxon>
        <taxon>Uroviricota</taxon>
        <taxon>Caudoviricetes</taxon>
    </lineage>
</organism>
<sequence>MEKTTKFSILSPEHDVKRLIFYALHGVTVLNK</sequence>
<name>A0A8S5Q3Q9_9CAUD</name>
<protein>
    <submittedName>
        <fullName evidence="1">Uncharacterized protein</fullName>
    </submittedName>
</protein>